<feature type="region of interest" description="Disordered" evidence="1">
    <location>
        <begin position="663"/>
        <end position="702"/>
    </location>
</feature>
<feature type="compositionally biased region" description="Basic and acidic residues" evidence="1">
    <location>
        <begin position="31"/>
        <end position="47"/>
    </location>
</feature>
<feature type="region of interest" description="Disordered" evidence="1">
    <location>
        <begin position="543"/>
        <end position="631"/>
    </location>
</feature>
<dbReference type="Proteomes" id="UP000236333">
    <property type="component" value="Unassembled WGS sequence"/>
</dbReference>
<feature type="region of interest" description="Disordered" evidence="1">
    <location>
        <begin position="867"/>
        <end position="902"/>
    </location>
</feature>
<feature type="region of interest" description="Disordered" evidence="1">
    <location>
        <begin position="319"/>
        <end position="386"/>
    </location>
</feature>
<evidence type="ECO:0000313" key="3">
    <source>
        <dbReference type="Proteomes" id="UP000236333"/>
    </source>
</evidence>
<evidence type="ECO:0000256" key="1">
    <source>
        <dbReference type="SAM" id="MobiDB-lite"/>
    </source>
</evidence>
<feature type="compositionally biased region" description="Low complexity" evidence="1">
    <location>
        <begin position="668"/>
        <end position="681"/>
    </location>
</feature>
<dbReference type="OrthoDB" id="549435at2759"/>
<accession>A0A2J8A9E4</accession>
<feature type="compositionally biased region" description="Low complexity" evidence="1">
    <location>
        <begin position="208"/>
        <end position="220"/>
    </location>
</feature>
<name>A0A2J8A9E4_9CHLO</name>
<feature type="region of interest" description="Disordered" evidence="1">
    <location>
        <begin position="423"/>
        <end position="444"/>
    </location>
</feature>
<sequence length="921" mass="92952">MVKNGGSTPATSAADSPDQALSAEPGKLTTKRQDKEREAAFLQDEIKRERELRLKMQLALRGAEATIRKLRAAPTPPLARTPSPATAVSIDGHSAARGGSEPGDAPQQAEAGSTWRTTAGGCSARGGVPYARSGGSRNSTVKQLLQSPASTMSALSFAVFAENRSPLSVVDEACMSSPKELPPDLQPHGDPPTPAAPAAFTNFQPLRAPGAPAGAAAAPAQRSGQQTGASAPLTDWLRAALAATPGRVVAARQGCAGASGLATNAALAQLQTPVQVPPEERASSLAAAVRAALVSSPAAPLVYGTPLHRRIQRLLAERGSPAASPLRHAASQATPQAQQQAAPGAGCEAATPPPRLQAEATEGVESEGGEHSTASGTSSPDTPGTRVAAIDAWTTPAAATKTLAKILLCTSVSPFGPTLRERYCAGPGPEPGLQSEAATPATTAEPHLERPSAAAVSAQQQSEAAELCAELGLTLSPDAVGGSSVTELEVLEQVERWAQEQYIQLQGKGCEHSTYALVDIAIQTDATPLPQRAGETRDVAVGTAATPRSHADAAGDCSPPRGRPGADNDVRASPARSDQGPRWPAHGGQPGLASPSQSVTAWDAKFNAPDQQPDTRTAPTGLQSGSSSHARRGLFRDAASARAAVAKAGSFAFPTDPGPLSGGGGACPAGEGPASGPPAYGVACGPPGRGPSQSGLRSEAGRGCTDELEEHLCKLTSVVVAAQQPQQPVAPQAPFTQHVPPSLGMSMERARPSAAASTQAQPSAAAAPRRPAVPARSGGISSGNMGAAAAVDVLFTPGGKAGRHASRVYPASSAVQGALFPPDQQAQPQQRMFRDRLGLEAAELGAMSLSSISSVSIIACASEPGAAASPGVSEEAEEPRAARAAAAAGPGGAGAHGKGHKNPLRGFLASLTACTRAPVAY</sequence>
<feature type="compositionally biased region" description="Polar residues" evidence="1">
    <location>
        <begin position="1"/>
        <end position="14"/>
    </location>
</feature>
<reference evidence="2 3" key="1">
    <citation type="journal article" date="2017" name="Mol. Biol. Evol.">
        <title>The 4-celled Tetrabaena socialis nuclear genome reveals the essential components for genetic control of cell number at the origin of multicellularity in the volvocine lineage.</title>
        <authorList>
            <person name="Featherston J."/>
            <person name="Arakaki Y."/>
            <person name="Hanschen E.R."/>
            <person name="Ferris P.J."/>
            <person name="Michod R.E."/>
            <person name="Olson B.J.S.C."/>
            <person name="Nozaki H."/>
            <person name="Durand P.M."/>
        </authorList>
    </citation>
    <scope>NUCLEOTIDE SEQUENCE [LARGE SCALE GENOMIC DNA]</scope>
    <source>
        <strain evidence="2 3">NIES-571</strain>
    </source>
</reference>
<proteinExistence type="predicted"/>
<keyword evidence="3" id="KW-1185">Reference proteome</keyword>
<evidence type="ECO:0000313" key="2">
    <source>
        <dbReference type="EMBL" id="PNH09139.1"/>
    </source>
</evidence>
<feature type="region of interest" description="Disordered" evidence="1">
    <location>
        <begin position="1"/>
        <end position="47"/>
    </location>
</feature>
<feature type="region of interest" description="Disordered" evidence="1">
    <location>
        <begin position="742"/>
        <end position="782"/>
    </location>
</feature>
<dbReference type="EMBL" id="PGGS01000102">
    <property type="protein sequence ID" value="PNH09139.1"/>
    <property type="molecule type" value="Genomic_DNA"/>
</dbReference>
<gene>
    <name evidence="2" type="ORF">TSOC_004253</name>
</gene>
<feature type="region of interest" description="Disordered" evidence="1">
    <location>
        <begin position="71"/>
        <end position="142"/>
    </location>
</feature>
<feature type="compositionally biased region" description="Polar residues" evidence="1">
    <location>
        <begin position="372"/>
        <end position="382"/>
    </location>
</feature>
<feature type="compositionally biased region" description="Low complexity" evidence="1">
    <location>
        <begin position="752"/>
        <end position="777"/>
    </location>
</feature>
<comment type="caution">
    <text evidence="2">The sequence shown here is derived from an EMBL/GenBank/DDBJ whole genome shotgun (WGS) entry which is preliminary data.</text>
</comment>
<feature type="compositionally biased region" description="Polar residues" evidence="1">
    <location>
        <begin position="609"/>
        <end position="628"/>
    </location>
</feature>
<feature type="compositionally biased region" description="Low complexity" evidence="1">
    <location>
        <begin position="329"/>
        <end position="350"/>
    </location>
</feature>
<organism evidence="2 3">
    <name type="scientific">Tetrabaena socialis</name>
    <dbReference type="NCBI Taxonomy" id="47790"/>
    <lineage>
        <taxon>Eukaryota</taxon>
        <taxon>Viridiplantae</taxon>
        <taxon>Chlorophyta</taxon>
        <taxon>core chlorophytes</taxon>
        <taxon>Chlorophyceae</taxon>
        <taxon>CS clade</taxon>
        <taxon>Chlamydomonadales</taxon>
        <taxon>Tetrabaenaceae</taxon>
        <taxon>Tetrabaena</taxon>
    </lineage>
</organism>
<dbReference type="AlphaFoldDB" id="A0A2J8A9E4"/>
<feature type="region of interest" description="Disordered" evidence="1">
    <location>
        <begin position="176"/>
        <end position="230"/>
    </location>
</feature>
<protein>
    <submittedName>
        <fullName evidence="2">Uncharacterized protein</fullName>
    </submittedName>
</protein>